<reference evidence="1 2" key="1">
    <citation type="submission" date="2016-08" db="EMBL/GenBank/DDBJ databases">
        <title>Hymenobacter coccineus sp. nov., Hymenobacter lapidarius sp. nov. and Hymenobacter glacialis sp. nov., isolated from Antarctic soil.</title>
        <authorList>
            <person name="Sedlacek I."/>
            <person name="Kralova S."/>
            <person name="Kyrova K."/>
            <person name="Maslanova I."/>
            <person name="Stankova E."/>
            <person name="Vrbovska V."/>
            <person name="Nemec M."/>
            <person name="Bartak M."/>
            <person name="Svec P."/>
            <person name="Busse H.-J."/>
            <person name="Pantucek R."/>
        </authorList>
    </citation>
    <scope>NUCLEOTIDE SEQUENCE [LARGE SCALE GENOMIC DNA]</scope>
    <source>
        <strain evidence="1 2">CCM 8648</strain>
    </source>
</reference>
<protein>
    <recommendedName>
        <fullName evidence="3">TonB-dependent receptor plug domain-containing protein</fullName>
    </recommendedName>
</protein>
<evidence type="ECO:0008006" key="3">
    <source>
        <dbReference type="Google" id="ProtNLM"/>
    </source>
</evidence>
<keyword evidence="2" id="KW-1185">Reference proteome</keyword>
<dbReference type="Proteomes" id="UP000177791">
    <property type="component" value="Unassembled WGS sequence"/>
</dbReference>
<dbReference type="InterPro" id="IPR008969">
    <property type="entry name" value="CarboxyPept-like_regulatory"/>
</dbReference>
<accession>A0A1G1TAC7</accession>
<name>A0A1G1TAC7_9BACT</name>
<dbReference type="EMBL" id="MDZC01000028">
    <property type="protein sequence ID" value="OGX87822.1"/>
    <property type="molecule type" value="Genomic_DNA"/>
</dbReference>
<gene>
    <name evidence="1" type="ORF">BEN48_10875</name>
</gene>
<proteinExistence type="predicted"/>
<sequence length="71" mass="7360">MPGATVALKGSRIIAVTNSEGEFQLSVPAEAKTVTLVCGYGGLQEEVVSMAPVKALGSIYLLRAREIAPAK</sequence>
<organism evidence="1 2">
    <name type="scientific">Hymenobacter glacialis</name>
    <dbReference type="NCBI Taxonomy" id="1908236"/>
    <lineage>
        <taxon>Bacteria</taxon>
        <taxon>Pseudomonadati</taxon>
        <taxon>Bacteroidota</taxon>
        <taxon>Cytophagia</taxon>
        <taxon>Cytophagales</taxon>
        <taxon>Hymenobacteraceae</taxon>
        <taxon>Hymenobacter</taxon>
    </lineage>
</organism>
<evidence type="ECO:0000313" key="1">
    <source>
        <dbReference type="EMBL" id="OGX87822.1"/>
    </source>
</evidence>
<dbReference type="AlphaFoldDB" id="A0A1G1TAC7"/>
<evidence type="ECO:0000313" key="2">
    <source>
        <dbReference type="Proteomes" id="UP000177791"/>
    </source>
</evidence>
<comment type="caution">
    <text evidence="1">The sequence shown here is derived from an EMBL/GenBank/DDBJ whole genome shotgun (WGS) entry which is preliminary data.</text>
</comment>
<dbReference type="SUPFAM" id="SSF49464">
    <property type="entry name" value="Carboxypeptidase regulatory domain-like"/>
    <property type="match status" value="1"/>
</dbReference>